<accession>A0AAD3YP37</accession>
<evidence type="ECO:0000313" key="1">
    <source>
        <dbReference type="EMBL" id="HAU4356881.1"/>
    </source>
</evidence>
<name>A0AAD3YP37_KLEOX</name>
<reference evidence="1" key="2">
    <citation type="submission" date="2019-09" db="EMBL/GenBank/DDBJ databases">
        <authorList>
            <consortium name="NCBI Pathogen Detection Project"/>
        </authorList>
    </citation>
    <scope>NUCLEOTIDE SEQUENCE</scope>
    <source>
        <strain evidence="1">AUSMDU00005748</strain>
    </source>
</reference>
<dbReference type="EMBL" id="DACXIC010000011">
    <property type="protein sequence ID" value="HAU4356881.1"/>
    <property type="molecule type" value="Genomic_DNA"/>
</dbReference>
<organism evidence="1 2">
    <name type="scientific">Klebsiella oxytoca</name>
    <dbReference type="NCBI Taxonomy" id="571"/>
    <lineage>
        <taxon>Bacteria</taxon>
        <taxon>Pseudomonadati</taxon>
        <taxon>Pseudomonadota</taxon>
        <taxon>Gammaproteobacteria</taxon>
        <taxon>Enterobacterales</taxon>
        <taxon>Enterobacteriaceae</taxon>
        <taxon>Klebsiella/Raoultella group</taxon>
        <taxon>Klebsiella</taxon>
    </lineage>
</organism>
<evidence type="ECO:0000313" key="2">
    <source>
        <dbReference type="Proteomes" id="UP000868497"/>
    </source>
</evidence>
<evidence type="ECO:0008006" key="3">
    <source>
        <dbReference type="Google" id="ProtNLM"/>
    </source>
</evidence>
<proteinExistence type="predicted"/>
<dbReference type="Proteomes" id="UP000868497">
    <property type="component" value="Unassembled WGS sequence"/>
</dbReference>
<sequence length="170" mass="18387">MSTNKGKDGEMRVLRLLSHIVEAEENCDVTRHTNTNTADGGADLILEHPQGLLPHLGAVASGEDNIQLPDLSDAQKVKTRIDVKTTENKLGPDVVKKFAGDIRRNPDCDGHVLMGGSDLSNQAKSDFKEIQDAQAEVGKTVVYIPNSGVENLERHYTALPKSSSGDEDLT</sequence>
<dbReference type="RefSeq" id="WP_064355275.1">
    <property type="nucleotide sequence ID" value="NZ_FKZI01000020.1"/>
</dbReference>
<comment type="caution">
    <text evidence="1">The sequence shown here is derived from an EMBL/GenBank/DDBJ whole genome shotgun (WGS) entry which is preliminary data.</text>
</comment>
<reference evidence="1" key="1">
    <citation type="journal article" date="2018" name="Genome Biol.">
        <title>SKESA: strategic k-mer extension for scrupulous assemblies.</title>
        <authorList>
            <person name="Souvorov A."/>
            <person name="Agarwala R."/>
            <person name="Lipman D.J."/>
        </authorList>
    </citation>
    <scope>NUCLEOTIDE SEQUENCE</scope>
    <source>
        <strain evidence="1">AUSMDU00005748</strain>
    </source>
</reference>
<dbReference type="AlphaFoldDB" id="A0AAD3YP37"/>
<gene>
    <name evidence="1" type="ORF">F6W21_11125</name>
</gene>
<protein>
    <recommendedName>
        <fullName evidence="3">Restriction endonuclease</fullName>
    </recommendedName>
</protein>